<evidence type="ECO:0000313" key="3">
    <source>
        <dbReference type="Proteomes" id="UP000609802"/>
    </source>
</evidence>
<dbReference type="EMBL" id="BNCH01000007">
    <property type="protein sequence ID" value="GHF05521.1"/>
    <property type="molecule type" value="Genomic_DNA"/>
</dbReference>
<protein>
    <submittedName>
        <fullName evidence="2">Uncharacterized protein</fullName>
    </submittedName>
</protein>
<keyword evidence="3" id="KW-1185">Reference proteome</keyword>
<accession>A0ABQ3J8T9</accession>
<sequence length="60" mass="6423">MEETAFLTGLGIVVGLTIAGMIFATITPQICVWFGLAFLLVPLVAVLKPPRLLPLLCNLL</sequence>
<keyword evidence="1" id="KW-0472">Membrane</keyword>
<feature type="transmembrane region" description="Helical" evidence="1">
    <location>
        <begin position="6"/>
        <end position="23"/>
    </location>
</feature>
<feature type="transmembrane region" description="Helical" evidence="1">
    <location>
        <begin position="30"/>
        <end position="47"/>
    </location>
</feature>
<gene>
    <name evidence="2" type="ORF">GCM10016455_28500</name>
</gene>
<proteinExistence type="predicted"/>
<evidence type="ECO:0000256" key="1">
    <source>
        <dbReference type="SAM" id="Phobius"/>
    </source>
</evidence>
<evidence type="ECO:0000313" key="2">
    <source>
        <dbReference type="EMBL" id="GHF05521.1"/>
    </source>
</evidence>
<organism evidence="2 3">
    <name type="scientific">Aliiroseovarius zhejiangensis</name>
    <dbReference type="NCBI Taxonomy" id="1632025"/>
    <lineage>
        <taxon>Bacteria</taxon>
        <taxon>Pseudomonadati</taxon>
        <taxon>Pseudomonadota</taxon>
        <taxon>Alphaproteobacteria</taxon>
        <taxon>Rhodobacterales</taxon>
        <taxon>Paracoccaceae</taxon>
        <taxon>Aliiroseovarius</taxon>
    </lineage>
</organism>
<keyword evidence="1" id="KW-1133">Transmembrane helix</keyword>
<name>A0ABQ3J8T9_9RHOB</name>
<reference evidence="3" key="1">
    <citation type="journal article" date="2019" name="Int. J. Syst. Evol. Microbiol.">
        <title>The Global Catalogue of Microorganisms (GCM) 10K type strain sequencing project: providing services to taxonomists for standard genome sequencing and annotation.</title>
        <authorList>
            <consortium name="The Broad Institute Genomics Platform"/>
            <consortium name="The Broad Institute Genome Sequencing Center for Infectious Disease"/>
            <person name="Wu L."/>
            <person name="Ma J."/>
        </authorList>
    </citation>
    <scope>NUCLEOTIDE SEQUENCE [LARGE SCALE GENOMIC DNA]</scope>
    <source>
        <strain evidence="3">KCTC 42443</strain>
    </source>
</reference>
<dbReference type="Proteomes" id="UP000609802">
    <property type="component" value="Unassembled WGS sequence"/>
</dbReference>
<keyword evidence="1" id="KW-0812">Transmembrane</keyword>
<comment type="caution">
    <text evidence="2">The sequence shown here is derived from an EMBL/GenBank/DDBJ whole genome shotgun (WGS) entry which is preliminary data.</text>
</comment>